<comment type="cofactor">
    <cofactor evidence="1 13">
        <name>Ca(2+)</name>
        <dbReference type="ChEBI" id="CHEBI:29108"/>
    </cofactor>
</comment>
<feature type="binding site" evidence="13">
    <location>
        <position position="270"/>
    </location>
    <ligand>
        <name>Mg(2+)</name>
        <dbReference type="ChEBI" id="CHEBI:18420"/>
    </ligand>
</feature>
<gene>
    <name evidence="16" type="primary">fahA</name>
    <name evidence="16" type="ORF">D2T30_11390</name>
</gene>
<dbReference type="NCBIfam" id="TIGR01266">
    <property type="entry name" value="fum_ac_acetase"/>
    <property type="match status" value="1"/>
</dbReference>
<accession>A0A443JIX5</accession>
<sequence length="440" mass="47549">MALYLDIDHTHDIAQKSWVPSANAPDTEFPIQNLPLGVFSTEEGKTHVGVAIGDQVLDLVTAHDMGLLGNAVPRDLLATDSLNTFFAAGHTTGIALRHAVFALLNEADPRDAARHGAELLHPQTNVVMHRPTRVGNYTDFYAGIHHAVRAGSLLQPENPLPDNYKWVPIGYHGRASTVKVSGMAVRRPSGQLMAAQGNGTPSFGPCRELDLELEMAVYLGKPSAWGETIAIAEAGEHIAGYGLLNDWSARDIQRWEMKPLGPFLAKNFGTTVSPWVLTPYALAPFRVPMAPRDAEDPQPLPYLHSAQDQAAGTFDIALEVKLRTRRMLSAGEDAVTIITSNMRHLYWTPQQLLTHHASSGCQMEAGDLIGTGTISGPVDDQLGSLLELTVNGQQPVRLPNGEMRSYLEDGDEVTLKGFCRREGFAPIGFGDCSGVVAAAS</sequence>
<evidence type="ECO:0000313" key="17">
    <source>
        <dbReference type="Proteomes" id="UP000284476"/>
    </source>
</evidence>
<feature type="binding site" evidence="12">
    <location>
        <position position="373"/>
    </location>
    <ligand>
        <name>substrate</name>
    </ligand>
</feature>
<reference evidence="16 17" key="1">
    <citation type="submission" date="2019-01" db="EMBL/GenBank/DDBJ databases">
        <title>Sinorhodobacter populi sp. nov. isolated from the symptomatic bark tissue of Populus euramericana canker.</title>
        <authorList>
            <person name="Xu G."/>
        </authorList>
    </citation>
    <scope>NUCLEOTIDE SEQUENCE [LARGE SCALE GENOMIC DNA]</scope>
    <source>
        <strain evidence="16 17">SK2B-1</strain>
    </source>
</reference>
<dbReference type="Pfam" id="PF09298">
    <property type="entry name" value="FAA_hydrolase_N"/>
    <property type="match status" value="1"/>
</dbReference>
<evidence type="ECO:0000259" key="15">
    <source>
        <dbReference type="Pfam" id="PF09298"/>
    </source>
</evidence>
<evidence type="ECO:0000256" key="5">
    <source>
        <dbReference type="ARBA" id="ARBA00022723"/>
    </source>
</evidence>
<feature type="active site" description="Proton acceptor" evidence="11">
    <location>
        <position position="146"/>
    </location>
</feature>
<name>A0A443JIX5_9RHOB</name>
<evidence type="ECO:0000256" key="11">
    <source>
        <dbReference type="PIRSR" id="PIRSR605959-1"/>
    </source>
</evidence>
<dbReference type="AlphaFoldDB" id="A0A443JIX5"/>
<evidence type="ECO:0000256" key="2">
    <source>
        <dbReference type="ARBA" id="ARBA00001946"/>
    </source>
</evidence>
<dbReference type="InterPro" id="IPR011234">
    <property type="entry name" value="Fumarylacetoacetase-like_C"/>
</dbReference>
<evidence type="ECO:0000256" key="4">
    <source>
        <dbReference type="ARBA" id="ARBA00012094"/>
    </source>
</evidence>
<evidence type="ECO:0000256" key="10">
    <source>
        <dbReference type="ARBA" id="ARBA00023232"/>
    </source>
</evidence>
<evidence type="ECO:0000259" key="14">
    <source>
        <dbReference type="Pfam" id="PF01557"/>
    </source>
</evidence>
<dbReference type="GO" id="GO:0006572">
    <property type="term" value="P:L-tyrosine catabolic process"/>
    <property type="evidence" value="ECO:0007669"/>
    <property type="project" value="UniProtKB-KW"/>
</dbReference>
<evidence type="ECO:0000256" key="8">
    <source>
        <dbReference type="ARBA" id="ARBA00022842"/>
    </source>
</evidence>
<keyword evidence="7 13" id="KW-0106">Calcium</keyword>
<proteinExistence type="predicted"/>
<dbReference type="PANTHER" id="PTHR43069:SF2">
    <property type="entry name" value="FUMARYLACETOACETASE"/>
    <property type="match status" value="1"/>
</dbReference>
<dbReference type="EMBL" id="SAUZ01000012">
    <property type="protein sequence ID" value="RWR20481.1"/>
    <property type="molecule type" value="Genomic_DNA"/>
</dbReference>
<dbReference type="GO" id="GO:0006559">
    <property type="term" value="P:L-phenylalanine catabolic process"/>
    <property type="evidence" value="ECO:0007669"/>
    <property type="project" value="UniProtKB-UniPathway"/>
</dbReference>
<evidence type="ECO:0000256" key="3">
    <source>
        <dbReference type="ARBA" id="ARBA00004782"/>
    </source>
</evidence>
<dbReference type="InterPro" id="IPR005959">
    <property type="entry name" value="Fumarylacetoacetase"/>
</dbReference>
<keyword evidence="10" id="KW-0585">Phenylalanine catabolism</keyword>
<feature type="binding site" evidence="13">
    <location>
        <position position="139"/>
    </location>
    <ligand>
        <name>Ca(2+)</name>
        <dbReference type="ChEBI" id="CHEBI:29108"/>
    </ligand>
</feature>
<dbReference type="InterPro" id="IPR015377">
    <property type="entry name" value="Fumarylacetoacetase_N"/>
</dbReference>
<dbReference type="PANTHER" id="PTHR43069">
    <property type="entry name" value="FUMARYLACETOACETASE"/>
    <property type="match status" value="1"/>
</dbReference>
<reference evidence="16 17" key="2">
    <citation type="submission" date="2019-01" db="EMBL/GenBank/DDBJ databases">
        <authorList>
            <person name="Li Y."/>
        </authorList>
    </citation>
    <scope>NUCLEOTIDE SEQUENCE [LARGE SCALE GENOMIC DNA]</scope>
    <source>
        <strain evidence="16 17">SK2B-1</strain>
    </source>
</reference>
<keyword evidence="9" id="KW-0828">Tyrosine catabolism</keyword>
<dbReference type="Proteomes" id="UP000284476">
    <property type="component" value="Unassembled WGS sequence"/>
</dbReference>
<keyword evidence="6 16" id="KW-0378">Hydrolase</keyword>
<keyword evidence="5 13" id="KW-0479">Metal-binding</keyword>
<feature type="binding site" evidence="13">
    <location>
        <position position="214"/>
    </location>
    <ligand>
        <name>Ca(2+)</name>
        <dbReference type="ChEBI" id="CHEBI:29108"/>
    </ligand>
</feature>
<organism evidence="16 17">
    <name type="scientific">Paenirhodobacter populi</name>
    <dbReference type="NCBI Taxonomy" id="2306993"/>
    <lineage>
        <taxon>Bacteria</taxon>
        <taxon>Pseudomonadati</taxon>
        <taxon>Pseudomonadota</taxon>
        <taxon>Alphaproteobacteria</taxon>
        <taxon>Rhodobacterales</taxon>
        <taxon>Rhodobacter group</taxon>
        <taxon>Paenirhodobacter</taxon>
    </lineage>
</organism>
<dbReference type="RefSeq" id="WP_128208957.1">
    <property type="nucleotide sequence ID" value="NZ_JBHRSO010000019.1"/>
</dbReference>
<evidence type="ECO:0000256" key="1">
    <source>
        <dbReference type="ARBA" id="ARBA00001913"/>
    </source>
</evidence>
<dbReference type="Pfam" id="PF01557">
    <property type="entry name" value="FAA_hydrolase"/>
    <property type="match status" value="1"/>
</dbReference>
<evidence type="ECO:0000313" key="16">
    <source>
        <dbReference type="EMBL" id="RWR20481.1"/>
    </source>
</evidence>
<keyword evidence="8 13" id="KW-0460">Magnesium</keyword>
<dbReference type="GO" id="GO:0004334">
    <property type="term" value="F:fumarylacetoacetase activity"/>
    <property type="evidence" value="ECO:0007669"/>
    <property type="project" value="UniProtKB-EC"/>
</dbReference>
<feature type="binding site" evidence="13">
    <location>
        <position position="246"/>
    </location>
    <ligand>
        <name>Ca(2+)</name>
        <dbReference type="ChEBI" id="CHEBI:29108"/>
    </ligand>
</feature>
<feature type="binding site" evidence="12">
    <location>
        <position position="141"/>
    </location>
    <ligand>
        <name>substrate</name>
    </ligand>
</feature>
<feature type="binding site" evidence="13">
    <location>
        <position position="212"/>
    </location>
    <ligand>
        <name>Ca(2+)</name>
        <dbReference type="ChEBI" id="CHEBI:29108"/>
    </ligand>
</feature>
<comment type="cofactor">
    <cofactor evidence="2 13">
        <name>Mg(2+)</name>
        <dbReference type="ChEBI" id="CHEBI:18420"/>
    </cofactor>
</comment>
<comment type="caution">
    <text evidence="16">The sequence shown here is derived from an EMBL/GenBank/DDBJ whole genome shotgun (WGS) entry which is preliminary data.</text>
</comment>
<dbReference type="UniPathway" id="UPA00139">
    <property type="reaction ID" value="UER00341"/>
</dbReference>
<evidence type="ECO:0000256" key="7">
    <source>
        <dbReference type="ARBA" id="ARBA00022837"/>
    </source>
</evidence>
<evidence type="ECO:0000256" key="13">
    <source>
        <dbReference type="PIRSR" id="PIRSR605959-3"/>
    </source>
</evidence>
<dbReference type="InterPro" id="IPR036663">
    <property type="entry name" value="Fumarylacetoacetase_C_sf"/>
</dbReference>
<dbReference type="Gene3D" id="2.30.30.230">
    <property type="entry name" value="Fumarylacetoacetase, N-terminal domain"/>
    <property type="match status" value="1"/>
</dbReference>
<dbReference type="InterPro" id="IPR036462">
    <property type="entry name" value="Fumarylacetoacetase_N_sf"/>
</dbReference>
<feature type="binding site" evidence="13">
    <location>
        <position position="246"/>
    </location>
    <ligand>
        <name>Mg(2+)</name>
        <dbReference type="ChEBI" id="CHEBI:18420"/>
    </ligand>
</feature>
<dbReference type="Gene3D" id="3.90.850.10">
    <property type="entry name" value="Fumarylacetoacetase-like, C-terminal domain"/>
    <property type="match status" value="1"/>
</dbReference>
<protein>
    <recommendedName>
        <fullName evidence="4">fumarylacetoacetase</fullName>
        <ecNumber evidence="4">3.7.1.2</ecNumber>
    </recommendedName>
</protein>
<evidence type="ECO:0000256" key="9">
    <source>
        <dbReference type="ARBA" id="ARBA00022878"/>
    </source>
</evidence>
<dbReference type="SUPFAM" id="SSF56529">
    <property type="entry name" value="FAH"/>
    <property type="match status" value="1"/>
</dbReference>
<feature type="binding site" evidence="13">
    <location>
        <position position="266"/>
    </location>
    <ligand>
        <name>Mg(2+)</name>
        <dbReference type="ChEBI" id="CHEBI:18420"/>
    </ligand>
</feature>
<dbReference type="EC" id="3.7.1.2" evidence="4"/>
<evidence type="ECO:0000256" key="6">
    <source>
        <dbReference type="ARBA" id="ARBA00022801"/>
    </source>
</evidence>
<comment type="pathway">
    <text evidence="3">Amino-acid degradation; L-phenylalanine degradation; acetoacetate and fumarate from L-phenylalanine: step 6/6.</text>
</comment>
<feature type="domain" description="Fumarylacetoacetase-like C-terminal" evidence="14">
    <location>
        <begin position="138"/>
        <end position="427"/>
    </location>
</feature>
<evidence type="ECO:0000256" key="12">
    <source>
        <dbReference type="PIRSR" id="PIRSR605959-2"/>
    </source>
</evidence>
<dbReference type="GO" id="GO:0046872">
    <property type="term" value="F:metal ion binding"/>
    <property type="evidence" value="ECO:0007669"/>
    <property type="project" value="UniProtKB-KW"/>
</dbReference>
<feature type="domain" description="Fumarylacetoacetase N-terminal" evidence="15">
    <location>
        <begin position="32"/>
        <end position="131"/>
    </location>
</feature>
<dbReference type="SUPFAM" id="SSF63433">
    <property type="entry name" value="Fumarylacetoacetate hydrolase, FAH, N-terminal domain"/>
    <property type="match status" value="1"/>
</dbReference>
<feature type="binding site" evidence="12">
    <location>
        <position position="253"/>
    </location>
    <ligand>
        <name>substrate</name>
    </ligand>
</feature>
<dbReference type="GO" id="GO:1902000">
    <property type="term" value="P:homogentisate catabolic process"/>
    <property type="evidence" value="ECO:0007669"/>
    <property type="project" value="TreeGrafter"/>
</dbReference>